<dbReference type="Gene3D" id="3.20.20.140">
    <property type="entry name" value="Metal-dependent hydrolases"/>
    <property type="match status" value="1"/>
</dbReference>
<dbReference type="InterPro" id="IPR032466">
    <property type="entry name" value="Metal_Hydrolase"/>
</dbReference>
<comment type="caution">
    <text evidence="1">The sequence shown here is derived from an EMBL/GenBank/DDBJ whole genome shotgun (WGS) entry which is preliminary data.</text>
</comment>
<accession>A0A4S4LCK4</accession>
<dbReference type="InterPro" id="IPR052349">
    <property type="entry name" value="Metallo-hydrolase_Enzymes"/>
</dbReference>
<dbReference type="EMBL" id="SGPK01000083">
    <property type="protein sequence ID" value="THH08891.1"/>
    <property type="molecule type" value="Genomic_DNA"/>
</dbReference>
<keyword evidence="2" id="KW-1185">Reference proteome</keyword>
<name>A0A4S4LCK4_9AGAM</name>
<gene>
    <name evidence="1" type="ORF">EW145_g2390</name>
</gene>
<sequence length="514" mass="56008">MLTIELTAASATLISTWTNATSSTGGSHLSQGTYVSFPPTQKDRKYPEDIVSSDFAEALKVTSDVKATFKDNAEDLYARGNRLVHASVEAGVTSMRAHVEVDNIVNDACLKVGLKLRDKWTGICDIQIAVFMQDPIFNKKEDTSPGINASILANVLRNDPSLTVIGSAPYVERTRAQQLANIDFILSFSIQHNLHVDFHLDYDLTPLPSPGSPSSSEPLIYHLLTRLTALHWAILTSNRLITIGHFTRLSLFSPTQLADLRARIADLPVHIVGLPQSDLYMMGRDHMYLRGIPRGTLNVCALRAEHGFNAVMAVNNVGNAFTPQGVPDPLALCTLGVAVYQDGTPSGCKHLLVKAVSIDSRRAIGDIPSETSALMLIPQGGSPADFVILHGNHTLQSAVLDPSYDRTTIKSGKVVAWRKGIRDRTFEIDDRDGSTETVTLHNMLTLAARNTHSLTHARTTATAATAARVARNSNSENHLIYLVAIVVAAQSLELPTLNTPTRLRAKRNDVSNRF</sequence>
<dbReference type="Proteomes" id="UP000308199">
    <property type="component" value="Unassembled WGS sequence"/>
</dbReference>
<evidence type="ECO:0000313" key="2">
    <source>
        <dbReference type="Proteomes" id="UP000308199"/>
    </source>
</evidence>
<evidence type="ECO:0008006" key="3">
    <source>
        <dbReference type="Google" id="ProtNLM"/>
    </source>
</evidence>
<reference evidence="1 2" key="1">
    <citation type="submission" date="2019-02" db="EMBL/GenBank/DDBJ databases">
        <title>Genome sequencing of the rare red list fungi Phellinidium pouzarii.</title>
        <authorList>
            <person name="Buettner E."/>
            <person name="Kellner H."/>
        </authorList>
    </citation>
    <scope>NUCLEOTIDE SEQUENCE [LARGE SCALE GENOMIC DNA]</scope>
    <source>
        <strain evidence="1 2">DSM 108285</strain>
    </source>
</reference>
<organism evidence="1 2">
    <name type="scientific">Phellinidium pouzarii</name>
    <dbReference type="NCBI Taxonomy" id="167371"/>
    <lineage>
        <taxon>Eukaryota</taxon>
        <taxon>Fungi</taxon>
        <taxon>Dikarya</taxon>
        <taxon>Basidiomycota</taxon>
        <taxon>Agaricomycotina</taxon>
        <taxon>Agaricomycetes</taxon>
        <taxon>Hymenochaetales</taxon>
        <taxon>Hymenochaetaceae</taxon>
        <taxon>Phellinidium</taxon>
    </lineage>
</organism>
<proteinExistence type="predicted"/>
<evidence type="ECO:0000313" key="1">
    <source>
        <dbReference type="EMBL" id="THH08891.1"/>
    </source>
</evidence>
<protein>
    <recommendedName>
        <fullName evidence="3">Amidohydrolase-related domain-containing protein</fullName>
    </recommendedName>
</protein>
<dbReference type="GO" id="GO:0016814">
    <property type="term" value="F:hydrolase activity, acting on carbon-nitrogen (but not peptide) bonds, in cyclic amidines"/>
    <property type="evidence" value="ECO:0007669"/>
    <property type="project" value="TreeGrafter"/>
</dbReference>
<dbReference type="AlphaFoldDB" id="A0A4S4LCK4"/>
<dbReference type="PANTHER" id="PTHR32027:SF0">
    <property type="entry name" value="CYTOSINE DEAMINASE"/>
    <property type="match status" value="1"/>
</dbReference>
<dbReference type="PANTHER" id="PTHR32027">
    <property type="entry name" value="CYTOSINE DEAMINASE"/>
    <property type="match status" value="1"/>
</dbReference>
<dbReference type="OrthoDB" id="10266980at2759"/>
<dbReference type="SUPFAM" id="SSF51556">
    <property type="entry name" value="Metallo-dependent hydrolases"/>
    <property type="match status" value="1"/>
</dbReference>